<keyword evidence="6" id="KW-0539">Nucleus</keyword>
<organism evidence="9 10">
    <name type="scientific">Talaromyces islandicus</name>
    <name type="common">Penicillium islandicum</name>
    <dbReference type="NCBI Taxonomy" id="28573"/>
    <lineage>
        <taxon>Eukaryota</taxon>
        <taxon>Fungi</taxon>
        <taxon>Dikarya</taxon>
        <taxon>Ascomycota</taxon>
        <taxon>Pezizomycotina</taxon>
        <taxon>Eurotiomycetes</taxon>
        <taxon>Eurotiomycetidae</taxon>
        <taxon>Eurotiales</taxon>
        <taxon>Trichocomaceae</taxon>
        <taxon>Talaromyces</taxon>
        <taxon>Talaromyces sect. Islandici</taxon>
    </lineage>
</organism>
<dbReference type="Pfam" id="PF00172">
    <property type="entry name" value="Zn_clus"/>
    <property type="match status" value="1"/>
</dbReference>
<dbReference type="Pfam" id="PF04082">
    <property type="entry name" value="Fungal_trans"/>
    <property type="match status" value="1"/>
</dbReference>
<dbReference type="EMBL" id="CVMT01000010">
    <property type="protein sequence ID" value="CRG91719.1"/>
    <property type="molecule type" value="Genomic_DNA"/>
</dbReference>
<dbReference type="Gene3D" id="4.10.240.10">
    <property type="entry name" value="Zn(2)-C6 fungal-type DNA-binding domain"/>
    <property type="match status" value="1"/>
</dbReference>
<evidence type="ECO:0000256" key="5">
    <source>
        <dbReference type="ARBA" id="ARBA00023163"/>
    </source>
</evidence>
<dbReference type="SUPFAM" id="SSF57701">
    <property type="entry name" value="Zn2/Cys6 DNA-binding domain"/>
    <property type="match status" value="1"/>
</dbReference>
<keyword evidence="3" id="KW-0805">Transcription regulation</keyword>
<dbReference type="STRING" id="28573.A0A0U1M815"/>
<dbReference type="GO" id="GO:0000981">
    <property type="term" value="F:DNA-binding transcription factor activity, RNA polymerase II-specific"/>
    <property type="evidence" value="ECO:0007669"/>
    <property type="project" value="InterPro"/>
</dbReference>
<evidence type="ECO:0000256" key="1">
    <source>
        <dbReference type="ARBA" id="ARBA00004123"/>
    </source>
</evidence>
<keyword evidence="2" id="KW-0479">Metal-binding</keyword>
<dbReference type="GO" id="GO:0005634">
    <property type="term" value="C:nucleus"/>
    <property type="evidence" value="ECO:0007669"/>
    <property type="project" value="UniProtKB-SubCell"/>
</dbReference>
<comment type="subcellular location">
    <subcellularLocation>
        <location evidence="1">Nucleus</location>
    </subcellularLocation>
</comment>
<dbReference type="InterPro" id="IPR036864">
    <property type="entry name" value="Zn2-C6_fun-type_DNA-bd_sf"/>
</dbReference>
<accession>A0A0U1M815</accession>
<keyword evidence="10" id="KW-1185">Reference proteome</keyword>
<feature type="region of interest" description="Disordered" evidence="7">
    <location>
        <begin position="755"/>
        <end position="803"/>
    </location>
</feature>
<dbReference type="InterPro" id="IPR050815">
    <property type="entry name" value="TF_fung"/>
</dbReference>
<dbReference type="CDD" id="cd00067">
    <property type="entry name" value="GAL4"/>
    <property type="match status" value="1"/>
</dbReference>
<dbReference type="OrthoDB" id="4456959at2759"/>
<dbReference type="PROSITE" id="PS00463">
    <property type="entry name" value="ZN2_CY6_FUNGAL_1"/>
    <property type="match status" value="1"/>
</dbReference>
<dbReference type="OMA" id="CEGALWQ"/>
<feature type="domain" description="Zn(2)-C6 fungal-type" evidence="8">
    <location>
        <begin position="26"/>
        <end position="55"/>
    </location>
</feature>
<dbReference type="PANTHER" id="PTHR47338:SF23">
    <property type="entry name" value="ZN(II)2CYS6 TRANSCRIPTION FACTOR (EUROFUNG)"/>
    <property type="match status" value="1"/>
</dbReference>
<dbReference type="SMART" id="SM00906">
    <property type="entry name" value="Fungal_trans"/>
    <property type="match status" value="1"/>
</dbReference>
<dbReference type="CDD" id="cd12148">
    <property type="entry name" value="fungal_TF_MHR"/>
    <property type="match status" value="1"/>
</dbReference>
<dbReference type="GO" id="GO:0008270">
    <property type="term" value="F:zinc ion binding"/>
    <property type="evidence" value="ECO:0007669"/>
    <property type="project" value="InterPro"/>
</dbReference>
<dbReference type="InterPro" id="IPR001138">
    <property type="entry name" value="Zn2Cys6_DnaBD"/>
</dbReference>
<keyword evidence="5" id="KW-0804">Transcription</keyword>
<evidence type="ECO:0000256" key="4">
    <source>
        <dbReference type="ARBA" id="ARBA00023125"/>
    </source>
</evidence>
<keyword evidence="4" id="KW-0238">DNA-binding</keyword>
<reference evidence="9 10" key="1">
    <citation type="submission" date="2015-04" db="EMBL/GenBank/DDBJ databases">
        <authorList>
            <person name="Syromyatnikov M.Y."/>
            <person name="Popov V.N."/>
        </authorList>
    </citation>
    <scope>NUCLEOTIDE SEQUENCE [LARGE SCALE GENOMIC DNA]</scope>
    <source>
        <strain evidence="9">WF-38-12</strain>
    </source>
</reference>
<evidence type="ECO:0000256" key="7">
    <source>
        <dbReference type="SAM" id="MobiDB-lite"/>
    </source>
</evidence>
<evidence type="ECO:0000256" key="3">
    <source>
        <dbReference type="ARBA" id="ARBA00023015"/>
    </source>
</evidence>
<feature type="region of interest" description="Disordered" evidence="7">
    <location>
        <begin position="640"/>
        <end position="662"/>
    </location>
</feature>
<feature type="region of interest" description="Disordered" evidence="7">
    <location>
        <begin position="1"/>
        <end position="23"/>
    </location>
</feature>
<dbReference type="GO" id="GO:0003677">
    <property type="term" value="F:DNA binding"/>
    <property type="evidence" value="ECO:0007669"/>
    <property type="project" value="UniProtKB-KW"/>
</dbReference>
<evidence type="ECO:0000313" key="9">
    <source>
        <dbReference type="EMBL" id="CRG91719.1"/>
    </source>
</evidence>
<feature type="compositionally biased region" description="Basic and acidic residues" evidence="7">
    <location>
        <begin position="7"/>
        <end position="23"/>
    </location>
</feature>
<proteinExistence type="predicted"/>
<dbReference type="PANTHER" id="PTHR47338">
    <property type="entry name" value="ZN(II)2CYS6 TRANSCRIPTION FACTOR (EUROFUNG)-RELATED"/>
    <property type="match status" value="1"/>
</dbReference>
<dbReference type="SMART" id="SM00066">
    <property type="entry name" value="GAL4"/>
    <property type="match status" value="1"/>
</dbReference>
<dbReference type="InterPro" id="IPR007219">
    <property type="entry name" value="XnlR_reg_dom"/>
</dbReference>
<name>A0A0U1M815_TALIS</name>
<dbReference type="GO" id="GO:0006351">
    <property type="term" value="P:DNA-templated transcription"/>
    <property type="evidence" value="ECO:0007669"/>
    <property type="project" value="InterPro"/>
</dbReference>
<dbReference type="AlphaFoldDB" id="A0A0U1M815"/>
<sequence length="803" mass="89911">MSPKPTHHPDSDHPEQDSSRLDDVPACQRCRKKKARCSRSQPCDQCTRVNVPCVYDNRRLKPGLRAGAVDQLYRRIETLESMFLGQGVLWQQMWQNLYPDASRLRSAPPPSDLSELEQRREQLKAHLLQPASDSRRSVDEDAMEPSPSKRPRLQEPSLSALSPKVDSDPCGLLPADIMNELVNFYYVNIHHWIPILHVAKFRERMDSEEERPRIACILHAIIAVCVRFSSNEWLRNEQTKLHIAEKSRQKVILDSIESFSVENLQALIIVAFETIGRGRGPSSWSIIGNMVGTVEQLQLNAEEDDIYRPANSGETLIRRMLFLTPSRSWGEAEERRRVFWTVFLMDRFCSVSTGWKMSLTSADIKRRLPCEGALWEKEQEVRTSYFGIPKSKETSPSTQVQLGNRDLAIQEDQDSMGGLAYNIEATESLALVTNFFLHHAFVVDDVEKAQLWMMKFKELDLRLMQWKLYLPPRWREASVLNSDGVMDPNLTLAHITHNTAVILLHQGIAYPPAHWKSCVVKPPSASSAETCLEAASEIARIGQQFLAYSPIFTNPQFSFCLFIAGRMLLAHSRYNQVAIPPAFNTLIASLLEISQRWAGGQEAADARDDNLASSFAKRLMEAQSSSAGDIRRSLDIRQTAYSDESEEQPRSTPAPGPISLCEAGSVASRPVNAAISSASDMSNMASLQEPFTYDPLSLAFPPLPPAFQRDFPLAMYPQPFENGGPSSVSPSAMQSFNPPPLDIWQSSRACLGNAVVSPRDDLSHGSGRTSSPGQRISRYGGAHRDSQIPDPSFSAVRRSPRGP</sequence>
<gene>
    <name evidence="9" type="ORF">PISL3812_08771</name>
</gene>
<evidence type="ECO:0000256" key="2">
    <source>
        <dbReference type="ARBA" id="ARBA00022723"/>
    </source>
</evidence>
<dbReference type="Proteomes" id="UP000054383">
    <property type="component" value="Unassembled WGS sequence"/>
</dbReference>
<protein>
    <submittedName>
        <fullName evidence="9">Putative transcriptional regulatory protein C1327,01c</fullName>
    </submittedName>
</protein>
<evidence type="ECO:0000256" key="6">
    <source>
        <dbReference type="ARBA" id="ARBA00023242"/>
    </source>
</evidence>
<feature type="region of interest" description="Disordered" evidence="7">
    <location>
        <begin position="126"/>
        <end position="162"/>
    </location>
</feature>
<dbReference type="PROSITE" id="PS50048">
    <property type="entry name" value="ZN2_CY6_FUNGAL_2"/>
    <property type="match status" value="1"/>
</dbReference>
<evidence type="ECO:0000259" key="8">
    <source>
        <dbReference type="PROSITE" id="PS50048"/>
    </source>
</evidence>
<evidence type="ECO:0000313" key="10">
    <source>
        <dbReference type="Proteomes" id="UP000054383"/>
    </source>
</evidence>